<dbReference type="Pfam" id="PF12746">
    <property type="entry name" value="GNAT_acetyltran"/>
    <property type="match status" value="1"/>
</dbReference>
<sequence>MFSPAVTDHWTPAGDLGRPELAVVVDDGLPANRAVMVLELAEGGGLVTLTPGHAETLGLADGSRTSPAAVLDALSRAGVAMNDPDHLFYLPLAEQAVVQAESLPPTTRLLGPADASAFAVFERSAPAADLDEAFVELDHWAVLGSFDDERLVCAASAYPWQGTHLADLGVLTLPGDRGRGLGRRTVRALSAEALARGHQPQYRCQQDNTASIALAGAAGFRRYGRWHVISGDD</sequence>
<evidence type="ECO:0000259" key="1">
    <source>
        <dbReference type="PROSITE" id="PS51186"/>
    </source>
</evidence>
<proteinExistence type="predicted"/>
<dbReference type="InterPro" id="IPR016181">
    <property type="entry name" value="Acyl_CoA_acyltransferase"/>
</dbReference>
<keyword evidence="3" id="KW-1185">Reference proteome</keyword>
<dbReference type="Proteomes" id="UP000758168">
    <property type="component" value="Unassembled WGS sequence"/>
</dbReference>
<dbReference type="SUPFAM" id="SSF55729">
    <property type="entry name" value="Acyl-CoA N-acyltransferases (Nat)"/>
    <property type="match status" value="1"/>
</dbReference>
<name>A0ABS4Z2X4_9ACTN</name>
<dbReference type="RefSeq" id="WP_210052282.1">
    <property type="nucleotide sequence ID" value="NZ_BAAAMH010000036.1"/>
</dbReference>
<protein>
    <submittedName>
        <fullName evidence="2">GNAT superfamily N-acetyltransferase</fullName>
    </submittedName>
</protein>
<dbReference type="PROSITE" id="PS51186">
    <property type="entry name" value="GNAT"/>
    <property type="match status" value="1"/>
</dbReference>
<reference evidence="2 3" key="1">
    <citation type="submission" date="2021-03" db="EMBL/GenBank/DDBJ databases">
        <title>Sequencing the genomes of 1000 actinobacteria strains.</title>
        <authorList>
            <person name="Klenk H.-P."/>
        </authorList>
    </citation>
    <scope>NUCLEOTIDE SEQUENCE [LARGE SCALE GENOMIC DNA]</scope>
    <source>
        <strain evidence="2 3">DSM 12936</strain>
    </source>
</reference>
<organism evidence="2 3">
    <name type="scientific">Microlunatus capsulatus</name>
    <dbReference type="NCBI Taxonomy" id="99117"/>
    <lineage>
        <taxon>Bacteria</taxon>
        <taxon>Bacillati</taxon>
        <taxon>Actinomycetota</taxon>
        <taxon>Actinomycetes</taxon>
        <taxon>Propionibacteriales</taxon>
        <taxon>Propionibacteriaceae</taxon>
        <taxon>Microlunatus</taxon>
    </lineage>
</organism>
<dbReference type="EMBL" id="JAGIOB010000001">
    <property type="protein sequence ID" value="MBP2415341.1"/>
    <property type="molecule type" value="Genomic_DNA"/>
</dbReference>
<evidence type="ECO:0000313" key="3">
    <source>
        <dbReference type="Proteomes" id="UP000758168"/>
    </source>
</evidence>
<dbReference type="InterPro" id="IPR027365">
    <property type="entry name" value="GNAT_acetyltra_YdfB-like"/>
</dbReference>
<dbReference type="Gene3D" id="3.40.630.30">
    <property type="match status" value="1"/>
</dbReference>
<comment type="caution">
    <text evidence="2">The sequence shown here is derived from an EMBL/GenBank/DDBJ whole genome shotgun (WGS) entry which is preliminary data.</text>
</comment>
<accession>A0ABS4Z2X4</accession>
<feature type="domain" description="N-acetyltransferase" evidence="1">
    <location>
        <begin position="105"/>
        <end position="233"/>
    </location>
</feature>
<gene>
    <name evidence="2" type="ORF">JOF54_000263</name>
</gene>
<evidence type="ECO:0000313" key="2">
    <source>
        <dbReference type="EMBL" id="MBP2415341.1"/>
    </source>
</evidence>
<dbReference type="InterPro" id="IPR000182">
    <property type="entry name" value="GNAT_dom"/>
</dbReference>